<name>A0A6G6ABI3_9VIRU</name>
<evidence type="ECO:0000313" key="1">
    <source>
        <dbReference type="EMBL" id="QID05793.1"/>
    </source>
</evidence>
<accession>A0A6G6ABI3</accession>
<reference evidence="1" key="1">
    <citation type="submission" date="2019-07" db="EMBL/GenBank/DDBJ databases">
        <title>The discovery of a new lineage B mimivirus raises questions about particles surface fibrils.</title>
        <authorList>
            <person name="Silva L.K.S."/>
            <person name="Rodrigues R.A.L."/>
            <person name="Andrade A.C.S.P."/>
            <person name="Hikida H."/>
            <person name="Andreani J."/>
            <person name="Levasseur A."/>
            <person name="La Scola B."/>
            <person name="Abrahao J.S."/>
        </authorList>
    </citation>
    <scope>NUCLEOTIDE SEQUENCE</scope>
    <source>
        <strain evidence="1">B60</strain>
    </source>
</reference>
<protein>
    <submittedName>
        <fullName evidence="1">Uncharacterized protein</fullName>
    </submittedName>
</protein>
<dbReference type="EMBL" id="MN175499">
    <property type="protein sequence ID" value="QID05793.1"/>
    <property type="molecule type" value="Genomic_DNA"/>
</dbReference>
<proteinExistence type="predicted"/>
<sequence length="75" mass="8711">MNRNIMFIRGSHRLTSIARTRGFNKIKSQNSRSIYTRRNFNINKKVIIESLDSFMDGFSNGCLFGSIVILCYINM</sequence>
<organism evidence="1">
    <name type="scientific">Borely moumouvirus</name>
    <dbReference type="NCBI Taxonomy" id="2712067"/>
    <lineage>
        <taxon>Viruses</taxon>
        <taxon>Varidnaviria</taxon>
        <taxon>Bamfordvirae</taxon>
        <taxon>Nucleocytoviricota</taxon>
        <taxon>Megaviricetes</taxon>
        <taxon>Imitervirales</taxon>
        <taxon>Mimiviridae</taxon>
        <taxon>Megamimivirinae</taxon>
        <taxon>Moumouvirus</taxon>
    </lineage>
</organism>